<dbReference type="InterPro" id="IPR001412">
    <property type="entry name" value="aa-tRNA-synth_I_CS"/>
</dbReference>
<dbReference type="GO" id="GO:0005829">
    <property type="term" value="C:cytosol"/>
    <property type="evidence" value="ECO:0007669"/>
    <property type="project" value="TreeGrafter"/>
</dbReference>
<dbReference type="HOGENOM" id="CLU_004427_0_0_0"/>
<dbReference type="PANTHER" id="PTHR43740">
    <property type="entry name" value="LEUCYL-TRNA SYNTHETASE"/>
    <property type="match status" value="1"/>
</dbReference>
<evidence type="ECO:0000313" key="16">
    <source>
        <dbReference type="Proteomes" id="UP000001733"/>
    </source>
</evidence>
<keyword evidence="3 9" id="KW-0436">Ligase</keyword>
<gene>
    <name evidence="9 15" type="primary">leuS</name>
    <name evidence="15" type="ordered locus">DICTH_1454</name>
</gene>
<dbReference type="HAMAP" id="MF_00049_B">
    <property type="entry name" value="Leu_tRNA_synth_B"/>
    <property type="match status" value="1"/>
</dbReference>
<dbReference type="FunFam" id="3.40.50.620:FF:000212">
    <property type="entry name" value="Leucine--tRNA ligase"/>
    <property type="match status" value="1"/>
</dbReference>
<dbReference type="InterPro" id="IPR014729">
    <property type="entry name" value="Rossmann-like_a/b/a_fold"/>
</dbReference>
<evidence type="ECO:0000256" key="7">
    <source>
        <dbReference type="ARBA" id="ARBA00023146"/>
    </source>
</evidence>
<dbReference type="InterPro" id="IPR002300">
    <property type="entry name" value="aa-tRNA-synth_Ia"/>
</dbReference>
<evidence type="ECO:0000256" key="6">
    <source>
        <dbReference type="ARBA" id="ARBA00022917"/>
    </source>
</evidence>
<dbReference type="SUPFAM" id="SSF50677">
    <property type="entry name" value="ValRS/IleRS/LeuRS editing domain"/>
    <property type="match status" value="1"/>
</dbReference>
<evidence type="ECO:0000256" key="8">
    <source>
        <dbReference type="ARBA" id="ARBA00047469"/>
    </source>
</evidence>
<proteinExistence type="inferred from homology"/>
<comment type="caution">
    <text evidence="9">Lacks conserved residue(s) required for the propagation of feature annotation.</text>
</comment>
<dbReference type="EMBL" id="CP001146">
    <property type="protein sequence ID" value="ACI18457.1"/>
    <property type="molecule type" value="Genomic_DNA"/>
</dbReference>
<dbReference type="InterPro" id="IPR015413">
    <property type="entry name" value="Methionyl/Leucyl_tRNA_Synth"/>
</dbReference>
<dbReference type="EC" id="6.1.1.4" evidence="9"/>
<evidence type="ECO:0000256" key="5">
    <source>
        <dbReference type="ARBA" id="ARBA00022840"/>
    </source>
</evidence>
<feature type="short sequence motif" description="'HIGH' region" evidence="9">
    <location>
        <begin position="55"/>
        <end position="65"/>
    </location>
</feature>
<evidence type="ECO:0000256" key="2">
    <source>
        <dbReference type="ARBA" id="ARBA00022490"/>
    </source>
</evidence>
<dbReference type="PRINTS" id="PR00985">
    <property type="entry name" value="TRNASYNTHLEU"/>
</dbReference>
<name>B5YFG5_DICT6</name>
<dbReference type="SUPFAM" id="SSF52374">
    <property type="entry name" value="Nucleotidylyl transferase"/>
    <property type="match status" value="1"/>
</dbReference>
<dbReference type="AlphaFoldDB" id="B5YFG5"/>
<dbReference type="Gene3D" id="3.40.50.620">
    <property type="entry name" value="HUPs"/>
    <property type="match status" value="2"/>
</dbReference>
<keyword evidence="16" id="KW-1185">Reference proteome</keyword>
<dbReference type="Pfam" id="PF00133">
    <property type="entry name" value="tRNA-synt_1"/>
    <property type="match status" value="1"/>
</dbReference>
<dbReference type="Pfam" id="PF13603">
    <property type="entry name" value="tRNA-synt_1_2"/>
    <property type="match status" value="1"/>
</dbReference>
<dbReference type="FunFam" id="3.10.20.590:FF:000001">
    <property type="entry name" value="Leucine--tRNA ligase"/>
    <property type="match status" value="1"/>
</dbReference>
<evidence type="ECO:0000259" key="13">
    <source>
        <dbReference type="Pfam" id="PF09334"/>
    </source>
</evidence>
<feature type="domain" description="Aminoacyl-tRNA synthetase class Ia" evidence="11">
    <location>
        <begin position="429"/>
        <end position="632"/>
    </location>
</feature>
<evidence type="ECO:0000256" key="10">
    <source>
        <dbReference type="RuleBase" id="RU363035"/>
    </source>
</evidence>
<organism evidence="15 16">
    <name type="scientific">Dictyoglomus thermophilum (strain ATCC 35947 / DSM 3960 / H-6-12)</name>
    <dbReference type="NCBI Taxonomy" id="309799"/>
    <lineage>
        <taxon>Bacteria</taxon>
        <taxon>Pseudomonadati</taxon>
        <taxon>Dictyoglomota</taxon>
        <taxon>Dictyoglomia</taxon>
        <taxon>Dictyoglomales</taxon>
        <taxon>Dictyoglomaceae</taxon>
        <taxon>Dictyoglomus</taxon>
    </lineage>
</organism>
<feature type="domain" description="Methionyl/Valyl/Leucyl/Isoleucyl-tRNA synthetase anticodon-binding" evidence="12">
    <location>
        <begin position="666"/>
        <end position="788"/>
    </location>
</feature>
<keyword evidence="6 9" id="KW-0648">Protein biosynthesis</keyword>
<feature type="domain" description="Methionyl/Leucyl tRNA synthetase" evidence="13">
    <location>
        <begin position="53"/>
        <end position="194"/>
    </location>
</feature>
<dbReference type="InterPro" id="IPR009008">
    <property type="entry name" value="Val/Leu/Ile-tRNA-synth_edit"/>
</dbReference>
<keyword evidence="2 9" id="KW-0963">Cytoplasm</keyword>
<keyword evidence="4 9" id="KW-0547">Nucleotide-binding</keyword>
<protein>
    <recommendedName>
        <fullName evidence="9">Leucine--tRNA ligase</fullName>
        <ecNumber evidence="9">6.1.1.4</ecNumber>
    </recommendedName>
    <alternativeName>
        <fullName evidence="9">Leucyl-tRNA synthetase</fullName>
        <shortName evidence="9">LeuRS</shortName>
    </alternativeName>
</protein>
<dbReference type="Pfam" id="PF09334">
    <property type="entry name" value="tRNA-synt_1g"/>
    <property type="match status" value="1"/>
</dbReference>
<evidence type="ECO:0000259" key="14">
    <source>
        <dbReference type="Pfam" id="PF13603"/>
    </source>
</evidence>
<feature type="domain" description="Leucyl-tRNA synthetase editing" evidence="14">
    <location>
        <begin position="234"/>
        <end position="415"/>
    </location>
</feature>
<dbReference type="NCBIfam" id="TIGR00396">
    <property type="entry name" value="leuS_bact"/>
    <property type="match status" value="1"/>
</dbReference>
<sequence length="824" mass="96514">MELRKFLKKERDRRMKRYNPQEIEPKWQKKWNEDKLYHVTERSDKPKYYTLVMFPYPSGDLHMGHMRNYTIGDVVARYYTMKGYNVLNPMGWDAFGQPAENAAIKHKVHPKEWTYKNIARMKEQLFKMGVVYDWDREVTACAPDYYKWTQWIFLKLYERGLAYRKKAPANWCPTCKTVLANEEVIDGKCWRCKSPVERREFEQWFFKITEYAEDLLKDLDTLEHWPEKVKLMQKNWIGKSEGLEFYFEVEGSDEKIYVYTTRPDTIYGVTFVVLAPEHPLVEKITKPEYLNEVMEYVRQAKNKSELERLTSEKEKTGVFTGSYAIHPLTKQPVPIYVADYVLATYGTGAIMAVPAHDSRDYDFAVKFNLPIIPVITPDPDKLPELPYEEEGVMINSGEYNGMKSSDFWKLIVEKFESLGIGKKKVQYRLRDWLISRQRYWGAPIPIIYCPNCGIVPVPYEDLPVELPELSDFEPTGTGESPLAKVPEFVNTKCPKCGAPARRETDTLATFVDSSWYYFRYTDPHNDKEPFSREKAEYWMPVDQYTGGIEHAVLHLLYSRFITKVLYDAGYSPVREPFKRLFTQGMVYKDGQIMSKSLGNIVSVDYMVENYGADTARLFILFVAPPEVDIEWSDEGVEGANRFLNRFWRLVLDDAEVEPKVDEEQEKLIRRKLHKTIKKVTEDIENFKFNTAIAAIMELTNLLFDHKRNFGRTPAFEEAIKTSILLLSPFVPHITEELWSELGNEYSVHMQKWPSYDPEMIKEEIVTVVIQINGRVRDRIDVNADATQEEVLRLALDRENVKKYLDNKEIKKVVYVPGKILSLYV</sequence>
<dbReference type="GO" id="GO:0005524">
    <property type="term" value="F:ATP binding"/>
    <property type="evidence" value="ECO:0007669"/>
    <property type="project" value="UniProtKB-UniRule"/>
</dbReference>
<dbReference type="eggNOG" id="COG0495">
    <property type="taxonomic scope" value="Bacteria"/>
</dbReference>
<dbReference type="InterPro" id="IPR009080">
    <property type="entry name" value="tRNAsynth_Ia_anticodon-bd"/>
</dbReference>
<evidence type="ECO:0000256" key="1">
    <source>
        <dbReference type="ARBA" id="ARBA00005594"/>
    </source>
</evidence>
<dbReference type="InterPro" id="IPR013155">
    <property type="entry name" value="M/V/L/I-tRNA-synth_anticd-bd"/>
</dbReference>
<comment type="subcellular location">
    <subcellularLocation>
        <location evidence="9">Cytoplasm</location>
    </subcellularLocation>
</comment>
<keyword evidence="7 9" id="KW-0030">Aminoacyl-tRNA synthetase</keyword>
<dbReference type="GO" id="GO:0002161">
    <property type="term" value="F:aminoacyl-tRNA deacylase activity"/>
    <property type="evidence" value="ECO:0007669"/>
    <property type="project" value="InterPro"/>
</dbReference>
<comment type="catalytic activity">
    <reaction evidence="8 9">
        <text>tRNA(Leu) + L-leucine + ATP = L-leucyl-tRNA(Leu) + AMP + diphosphate</text>
        <dbReference type="Rhea" id="RHEA:11688"/>
        <dbReference type="Rhea" id="RHEA-COMP:9613"/>
        <dbReference type="Rhea" id="RHEA-COMP:9622"/>
        <dbReference type="ChEBI" id="CHEBI:30616"/>
        <dbReference type="ChEBI" id="CHEBI:33019"/>
        <dbReference type="ChEBI" id="CHEBI:57427"/>
        <dbReference type="ChEBI" id="CHEBI:78442"/>
        <dbReference type="ChEBI" id="CHEBI:78494"/>
        <dbReference type="ChEBI" id="CHEBI:456215"/>
        <dbReference type="EC" id="6.1.1.4"/>
    </reaction>
</comment>
<evidence type="ECO:0000259" key="12">
    <source>
        <dbReference type="Pfam" id="PF08264"/>
    </source>
</evidence>
<dbReference type="SUPFAM" id="SSF47323">
    <property type="entry name" value="Anticodon-binding domain of a subclass of class I aminoacyl-tRNA synthetases"/>
    <property type="match status" value="1"/>
</dbReference>
<evidence type="ECO:0000259" key="11">
    <source>
        <dbReference type="Pfam" id="PF00133"/>
    </source>
</evidence>
<feature type="binding site" evidence="9">
    <location>
        <position position="595"/>
    </location>
    <ligand>
        <name>ATP</name>
        <dbReference type="ChEBI" id="CHEBI:30616"/>
    </ligand>
</feature>
<dbReference type="InterPro" id="IPR002302">
    <property type="entry name" value="Leu-tRNA-ligase"/>
</dbReference>
<evidence type="ECO:0000313" key="15">
    <source>
        <dbReference type="EMBL" id="ACI18457.1"/>
    </source>
</evidence>
<evidence type="ECO:0000256" key="9">
    <source>
        <dbReference type="HAMAP-Rule" id="MF_00049"/>
    </source>
</evidence>
<dbReference type="KEGG" id="dth:DICTH_1454"/>
<dbReference type="Gene3D" id="3.10.20.590">
    <property type="match status" value="1"/>
</dbReference>
<evidence type="ECO:0000256" key="3">
    <source>
        <dbReference type="ARBA" id="ARBA00022598"/>
    </source>
</evidence>
<keyword evidence="5 9" id="KW-0067">ATP-binding</keyword>
<dbReference type="PROSITE" id="PS00178">
    <property type="entry name" value="AA_TRNA_LIGASE_I"/>
    <property type="match status" value="1"/>
</dbReference>
<dbReference type="STRING" id="309799.DICTH_1454"/>
<comment type="similarity">
    <text evidence="1 9 10">Belongs to the class-I aminoacyl-tRNA synthetase family.</text>
</comment>
<dbReference type="FunFam" id="1.10.730.10:FF:000011">
    <property type="entry name" value="Leucine--tRNA ligase chloroplastic/mitochondrial"/>
    <property type="match status" value="1"/>
</dbReference>
<reference evidence="15 16" key="1">
    <citation type="journal article" date="2014" name="Genome Announc.">
        <title>Complete Genome Sequence of the Extreme Thermophile Dictyoglomus thermophilum H-6-12.</title>
        <authorList>
            <person name="Coil D.A."/>
            <person name="Badger J.H."/>
            <person name="Forberger H.C."/>
            <person name="Riggs F."/>
            <person name="Madupu R."/>
            <person name="Fedorova N."/>
            <person name="Ward N."/>
            <person name="Robb F.T."/>
            <person name="Eisen J.A."/>
        </authorList>
    </citation>
    <scope>NUCLEOTIDE SEQUENCE [LARGE SCALE GENOMIC DNA]</scope>
    <source>
        <strain evidence="16">ATCC 35947 / DSM 3960 / H-6-12</strain>
    </source>
</reference>
<dbReference type="Pfam" id="PF08264">
    <property type="entry name" value="Anticodon_1"/>
    <property type="match status" value="1"/>
</dbReference>
<dbReference type="FunFam" id="3.40.50.620:FF:000003">
    <property type="entry name" value="Leucine--tRNA ligase"/>
    <property type="match status" value="1"/>
</dbReference>
<dbReference type="GO" id="GO:0004823">
    <property type="term" value="F:leucine-tRNA ligase activity"/>
    <property type="evidence" value="ECO:0007669"/>
    <property type="project" value="UniProtKB-UniRule"/>
</dbReference>
<accession>B5YFG5</accession>
<dbReference type="PaxDb" id="309799-DICTH_1454"/>
<dbReference type="CDD" id="cd00812">
    <property type="entry name" value="LeuRS_core"/>
    <property type="match status" value="1"/>
</dbReference>
<evidence type="ECO:0000256" key="4">
    <source>
        <dbReference type="ARBA" id="ARBA00022741"/>
    </source>
</evidence>
<dbReference type="CDD" id="cd07958">
    <property type="entry name" value="Anticodon_Ia_Leu_BEm"/>
    <property type="match status" value="1"/>
</dbReference>
<dbReference type="GO" id="GO:0006429">
    <property type="term" value="P:leucyl-tRNA aminoacylation"/>
    <property type="evidence" value="ECO:0007669"/>
    <property type="project" value="UniProtKB-UniRule"/>
</dbReference>
<dbReference type="InterPro" id="IPR025709">
    <property type="entry name" value="Leu_tRNA-synth_edit"/>
</dbReference>
<dbReference type="Proteomes" id="UP000001733">
    <property type="component" value="Chromosome"/>
</dbReference>
<dbReference type="PANTHER" id="PTHR43740:SF2">
    <property type="entry name" value="LEUCINE--TRNA LIGASE, MITOCHONDRIAL"/>
    <property type="match status" value="1"/>
</dbReference>
<dbReference type="Gene3D" id="1.10.730.10">
    <property type="entry name" value="Isoleucyl-tRNA Synthetase, Domain 1"/>
    <property type="match status" value="1"/>
</dbReference>